<sequence length="346" mass="41103">MKTMDSKPLVMTREDGSRRYAFVTFLMMNDHFLPGILMQGNQLRQGHYHADLVCLVTENISEQAKALIANIYDYVVNVKEVFIHHKRRQKRQDRPFLFTRFHALRLGEDGDLGFQYDKVVVLDADVLPRKHYDQLFRLDTPAGTCNEMKRYTMEYGEDGQYIIPEDVEKTKKWIWHRTYDPICPHGALVPEEICHRVIQNPNNMGINSSLWVLSPNMKDYEDVMEDVKRDDVRELIGDVFNWPEMQYATVHWAGRWHNIDLIFNGFGGYPTIDLLYGLHYAGFKPWNFKDRKKINRLGHRKDFIYWYKTFVKMMQVDYPQFMKSRKLRRLLGNILDMFGDAIEDQD</sequence>
<dbReference type="AlphaFoldDB" id="A0A8J8MGF1"/>
<evidence type="ECO:0008006" key="3">
    <source>
        <dbReference type="Google" id="ProtNLM"/>
    </source>
</evidence>
<evidence type="ECO:0000313" key="2">
    <source>
        <dbReference type="Proteomes" id="UP000683246"/>
    </source>
</evidence>
<dbReference type="EMBL" id="CP058649">
    <property type="protein sequence ID" value="QUI21129.1"/>
    <property type="molecule type" value="Genomic_DNA"/>
</dbReference>
<dbReference type="InterPro" id="IPR050587">
    <property type="entry name" value="GNT1/Glycosyltrans_8"/>
</dbReference>
<name>A0A8J8MGF1_9FIRM</name>
<dbReference type="InterPro" id="IPR029044">
    <property type="entry name" value="Nucleotide-diphossugar_trans"/>
</dbReference>
<dbReference type="Proteomes" id="UP000683246">
    <property type="component" value="Chromosome"/>
</dbReference>
<dbReference type="KEGG" id="vpy:HZI73_01980"/>
<dbReference type="PANTHER" id="PTHR11183">
    <property type="entry name" value="GLYCOGENIN SUBFAMILY MEMBER"/>
    <property type="match status" value="1"/>
</dbReference>
<keyword evidence="2" id="KW-1185">Reference proteome</keyword>
<proteinExistence type="predicted"/>
<accession>A0A8J8MGF1</accession>
<protein>
    <recommendedName>
        <fullName evidence="3">Glycosyltransferase family 8 protein</fullName>
    </recommendedName>
</protein>
<dbReference type="RefSeq" id="WP_212696591.1">
    <property type="nucleotide sequence ID" value="NZ_CP058649.1"/>
</dbReference>
<dbReference type="Gene3D" id="3.90.550.10">
    <property type="entry name" value="Spore Coat Polysaccharide Biosynthesis Protein SpsA, Chain A"/>
    <property type="match status" value="1"/>
</dbReference>
<gene>
    <name evidence="1" type="ORF">HZI73_01980</name>
</gene>
<organism evidence="1 2">
    <name type="scientific">Vallitalea pronyensis</name>
    <dbReference type="NCBI Taxonomy" id="1348613"/>
    <lineage>
        <taxon>Bacteria</taxon>
        <taxon>Bacillati</taxon>
        <taxon>Bacillota</taxon>
        <taxon>Clostridia</taxon>
        <taxon>Lachnospirales</taxon>
        <taxon>Vallitaleaceae</taxon>
        <taxon>Vallitalea</taxon>
    </lineage>
</organism>
<reference evidence="1" key="1">
    <citation type="submission" date="2020-07" db="EMBL/GenBank/DDBJ databases">
        <title>Vallitalea pronyensis genome.</title>
        <authorList>
            <person name="Postec A."/>
        </authorList>
    </citation>
    <scope>NUCLEOTIDE SEQUENCE</scope>
    <source>
        <strain evidence="1">FatNI3</strain>
    </source>
</reference>
<evidence type="ECO:0000313" key="1">
    <source>
        <dbReference type="EMBL" id="QUI21129.1"/>
    </source>
</evidence>
<dbReference type="SUPFAM" id="SSF53448">
    <property type="entry name" value="Nucleotide-diphospho-sugar transferases"/>
    <property type="match status" value="1"/>
</dbReference>